<dbReference type="Gene3D" id="1.20.1740.10">
    <property type="entry name" value="Amino acid/polyamine transporter I"/>
    <property type="match status" value="1"/>
</dbReference>
<dbReference type="AlphaFoldDB" id="A0A8S1DXJ8"/>
<feature type="domain" description="SLC12A transporter C-terminal" evidence="7">
    <location>
        <begin position="603"/>
        <end position="1005"/>
    </location>
</feature>
<evidence type="ECO:0000259" key="6">
    <source>
        <dbReference type="Pfam" id="PF00324"/>
    </source>
</evidence>
<dbReference type="GO" id="GO:0055075">
    <property type="term" value="P:potassium ion homeostasis"/>
    <property type="evidence" value="ECO:0007669"/>
    <property type="project" value="TreeGrafter"/>
</dbReference>
<dbReference type="EMBL" id="CADEPI010000411">
    <property type="protein sequence ID" value="CAB3385418.1"/>
    <property type="molecule type" value="Genomic_DNA"/>
</dbReference>
<keyword evidence="9" id="KW-1185">Reference proteome</keyword>
<evidence type="ECO:0008006" key="10">
    <source>
        <dbReference type="Google" id="ProtNLM"/>
    </source>
</evidence>
<feature type="transmembrane region" description="Helical" evidence="5">
    <location>
        <begin position="337"/>
        <end position="356"/>
    </location>
</feature>
<feature type="transmembrane region" description="Helical" evidence="5">
    <location>
        <begin position="161"/>
        <end position="184"/>
    </location>
</feature>
<dbReference type="GO" id="GO:0016020">
    <property type="term" value="C:membrane"/>
    <property type="evidence" value="ECO:0007669"/>
    <property type="project" value="UniProtKB-SubCell"/>
</dbReference>
<feature type="transmembrane region" description="Helical" evidence="5">
    <location>
        <begin position="125"/>
        <end position="149"/>
    </location>
</feature>
<dbReference type="OrthoDB" id="2020542at2759"/>
<evidence type="ECO:0000256" key="4">
    <source>
        <dbReference type="ARBA" id="ARBA00023136"/>
    </source>
</evidence>
<accession>A0A8S1DXJ8</accession>
<dbReference type="NCBIfam" id="TIGR00930">
    <property type="entry name" value="2a30"/>
    <property type="match status" value="1"/>
</dbReference>
<evidence type="ECO:0000259" key="7">
    <source>
        <dbReference type="Pfam" id="PF03522"/>
    </source>
</evidence>
<dbReference type="GO" id="GO:1990573">
    <property type="term" value="P:potassium ion import across plasma membrane"/>
    <property type="evidence" value="ECO:0007669"/>
    <property type="project" value="TreeGrafter"/>
</dbReference>
<dbReference type="GO" id="GO:0008511">
    <property type="term" value="F:sodium:potassium:chloride symporter activity"/>
    <property type="evidence" value="ECO:0007669"/>
    <property type="project" value="TreeGrafter"/>
</dbReference>
<sequence length="1006" mass="111016">MTDRMEVRGIPPPPPPLAIQETSFANANGSTVMPRKRSLAQMTREALPRMDHYRNLMSVAAVQRPTFGELYEGNDDDKEPLPEQEHAGHGHVKLGWIQGVLLSVSLNIWGVMLFLRVSWVVGQAGIGLALVIIAFAAFVCTVTTLSLSAISTNGTIKGGGIYYIISRSLGPEFGASVGLVFAFANTVSASMNTIGFCDSLNSLLKTQGYKIIDNSVNDSRIIGTATLIVLIVICAVGMDYEIIAQDVFAVVIVGAIIDYCVGVFMGPQNELQIAQGFVGLNTSVYAQNIGPGFRFSEGINQNFFTVFSIFFTSVTGVQAGANISGDLKDPESAIPKGTLLAILITMLSYVLFVLLVGGGQLREASGIVAEIANGTFTDCSNRTCSYGLYNDYTVMQLMSAWGPFIYAGCFAATLSTAMTNLLSVPRIIEALGNDGIYPGIVWFGKPYGDKGEPFRAYVLTLLVAEAFVLIADLNSIANLVSNFYLAAYAFINFCTFHAAFVKPLGWRPTFTFYNKWLSLIMTFICIILMFMIDWIMAVITVSVIAVLYFFVVYRKPDVNWGASTQAQTYNTTLSAVQSLNNIGEHVKNYRPQILVLAGPPTTRPALVDFANLITKRSSLLMCGCVSPRPLSSKERNVCISTATQFFKERKMRAFFSLVDNLSVEAGTRALLQASGIGKLKPNILLMGYKAEWQECTPEEVVEYFDILHDAFTNRVAIAIIRMRGGLDSGQSPLKATSTQTLPRVDSDGCFLNLGYNDASEVPDSPALNRYSMNTHLTPDIPAGRGHKSPATSYINMNMDESPNVTPSAVALENIFQRKQKKGTIDVWWLYDDGGLTLLLPYIISTRKKWAGSKLRIFTLIDKMDEMQIEERNMASLLAKFRIDYSNLTMVHDVGERPHPKTVQLFQDIIRPFKEENSPTSSRDQKYFVSNSELSLMQGKTDRQMRLRELLQLHSRDSNLVVMTMPMPRKGVVSAPLYMSWLEILTKDMPPFLLVRGNQSSVISFYA</sequence>
<feature type="transmembrane region" description="Helical" evidence="5">
    <location>
        <begin position="99"/>
        <end position="119"/>
    </location>
</feature>
<dbReference type="GO" id="GO:0055078">
    <property type="term" value="P:sodium ion homeostasis"/>
    <property type="evidence" value="ECO:0007669"/>
    <property type="project" value="TreeGrafter"/>
</dbReference>
<dbReference type="InterPro" id="IPR018491">
    <property type="entry name" value="SLC12_C"/>
</dbReference>
<evidence type="ECO:0000256" key="3">
    <source>
        <dbReference type="ARBA" id="ARBA00022989"/>
    </source>
</evidence>
<dbReference type="FunFam" id="1.20.1740.10:FF:000022">
    <property type="entry name" value="Bumetanide-sensitive na-k-cl cotransport protein"/>
    <property type="match status" value="1"/>
</dbReference>
<evidence type="ECO:0000256" key="1">
    <source>
        <dbReference type="ARBA" id="ARBA00004141"/>
    </source>
</evidence>
<feature type="transmembrane region" description="Helical" evidence="5">
    <location>
        <begin position="404"/>
        <end position="422"/>
    </location>
</feature>
<evidence type="ECO:0000256" key="2">
    <source>
        <dbReference type="ARBA" id="ARBA00022692"/>
    </source>
</evidence>
<feature type="transmembrane region" description="Helical" evidence="5">
    <location>
        <begin position="221"/>
        <end position="240"/>
    </location>
</feature>
<feature type="transmembrane region" description="Helical" evidence="5">
    <location>
        <begin position="454"/>
        <end position="471"/>
    </location>
</feature>
<evidence type="ECO:0000313" key="8">
    <source>
        <dbReference type="EMBL" id="CAB3385418.1"/>
    </source>
</evidence>
<feature type="transmembrane region" description="Helical" evidence="5">
    <location>
        <begin position="483"/>
        <end position="504"/>
    </location>
</feature>
<dbReference type="Pfam" id="PF03522">
    <property type="entry name" value="SLC12"/>
    <property type="match status" value="1"/>
</dbReference>
<proteinExistence type="predicted"/>
<reference evidence="8 9" key="1">
    <citation type="submission" date="2020-04" db="EMBL/GenBank/DDBJ databases">
        <authorList>
            <person name="Alioto T."/>
            <person name="Alioto T."/>
            <person name="Gomez Garrido J."/>
        </authorList>
    </citation>
    <scope>NUCLEOTIDE SEQUENCE [LARGE SCALE GENOMIC DNA]</scope>
</reference>
<dbReference type="GO" id="GO:0006884">
    <property type="term" value="P:cell volume homeostasis"/>
    <property type="evidence" value="ECO:0007669"/>
    <property type="project" value="TreeGrafter"/>
</dbReference>
<feature type="domain" description="Amino acid permease/ SLC12A" evidence="6">
    <location>
        <begin position="102"/>
        <end position="594"/>
    </location>
</feature>
<dbReference type="PANTHER" id="PTHR11827">
    <property type="entry name" value="SOLUTE CARRIER FAMILY 12, CATION COTRANSPORTERS"/>
    <property type="match status" value="1"/>
</dbReference>
<organism evidence="8 9">
    <name type="scientific">Cloeon dipterum</name>
    <dbReference type="NCBI Taxonomy" id="197152"/>
    <lineage>
        <taxon>Eukaryota</taxon>
        <taxon>Metazoa</taxon>
        <taxon>Ecdysozoa</taxon>
        <taxon>Arthropoda</taxon>
        <taxon>Hexapoda</taxon>
        <taxon>Insecta</taxon>
        <taxon>Pterygota</taxon>
        <taxon>Palaeoptera</taxon>
        <taxon>Ephemeroptera</taxon>
        <taxon>Pisciforma</taxon>
        <taxon>Baetidae</taxon>
        <taxon>Cloeon</taxon>
    </lineage>
</organism>
<comment type="subcellular location">
    <subcellularLocation>
        <location evidence="1">Membrane</location>
        <topology evidence="1">Multi-pass membrane protein</topology>
    </subcellularLocation>
</comment>
<dbReference type="GO" id="GO:0055064">
    <property type="term" value="P:chloride ion homeostasis"/>
    <property type="evidence" value="ECO:0007669"/>
    <property type="project" value="TreeGrafter"/>
</dbReference>
<name>A0A8S1DXJ8_9INSE</name>
<feature type="transmembrane region" description="Helical" evidence="5">
    <location>
        <begin position="247"/>
        <end position="265"/>
    </location>
</feature>
<dbReference type="Proteomes" id="UP000494165">
    <property type="component" value="Unassembled WGS sequence"/>
</dbReference>
<dbReference type="InterPro" id="IPR004841">
    <property type="entry name" value="AA-permease/SLC12A_dom"/>
</dbReference>
<protein>
    <recommendedName>
        <fullName evidence="10">Bumetanide-sensitive sodium-(Potassium)-chloride cotransporter</fullName>
    </recommendedName>
</protein>
<evidence type="ECO:0000313" key="9">
    <source>
        <dbReference type="Proteomes" id="UP000494165"/>
    </source>
</evidence>
<gene>
    <name evidence="8" type="ORF">CLODIP_2_CD01670</name>
</gene>
<keyword evidence="3 5" id="KW-1133">Transmembrane helix</keyword>
<keyword evidence="2 5" id="KW-0812">Transmembrane</keyword>
<feature type="transmembrane region" description="Helical" evidence="5">
    <location>
        <begin position="516"/>
        <end position="549"/>
    </location>
</feature>
<dbReference type="PANTHER" id="PTHR11827:SF48">
    <property type="entry name" value="GH09711P"/>
    <property type="match status" value="1"/>
</dbReference>
<keyword evidence="4 5" id="KW-0472">Membrane</keyword>
<comment type="caution">
    <text evidence="8">The sequence shown here is derived from an EMBL/GenBank/DDBJ whole genome shotgun (WGS) entry which is preliminary data.</text>
</comment>
<evidence type="ECO:0000256" key="5">
    <source>
        <dbReference type="SAM" id="Phobius"/>
    </source>
</evidence>
<dbReference type="Pfam" id="PF00324">
    <property type="entry name" value="AA_permease"/>
    <property type="match status" value="1"/>
</dbReference>
<feature type="transmembrane region" description="Helical" evidence="5">
    <location>
        <begin position="303"/>
        <end position="325"/>
    </location>
</feature>
<dbReference type="InterPro" id="IPR004842">
    <property type="entry name" value="SLC12A_fam"/>
</dbReference>